<sequence length="53" mass="6020">MDGAVWEEEDWEIFHAYEIFCSRVEIACLLQEEASGQCVVIAYVPIKTLVIDG</sequence>
<evidence type="ECO:0000313" key="1">
    <source>
        <dbReference type="EMBL" id="KAI7742580.1"/>
    </source>
</evidence>
<name>A0AAD5CKN1_AMBAR</name>
<feature type="non-terminal residue" evidence="1">
    <location>
        <position position="1"/>
    </location>
</feature>
<proteinExistence type="predicted"/>
<keyword evidence="2" id="KW-1185">Reference proteome</keyword>
<gene>
    <name evidence="1" type="ORF">M8C21_011614</name>
</gene>
<dbReference type="Proteomes" id="UP001206925">
    <property type="component" value="Unassembled WGS sequence"/>
</dbReference>
<dbReference type="EMBL" id="JAMZMK010007957">
    <property type="protein sequence ID" value="KAI7742580.1"/>
    <property type="molecule type" value="Genomic_DNA"/>
</dbReference>
<dbReference type="AlphaFoldDB" id="A0AAD5CKN1"/>
<evidence type="ECO:0000313" key="2">
    <source>
        <dbReference type="Proteomes" id="UP001206925"/>
    </source>
</evidence>
<organism evidence="1 2">
    <name type="scientific">Ambrosia artemisiifolia</name>
    <name type="common">Common ragweed</name>
    <dbReference type="NCBI Taxonomy" id="4212"/>
    <lineage>
        <taxon>Eukaryota</taxon>
        <taxon>Viridiplantae</taxon>
        <taxon>Streptophyta</taxon>
        <taxon>Embryophyta</taxon>
        <taxon>Tracheophyta</taxon>
        <taxon>Spermatophyta</taxon>
        <taxon>Magnoliopsida</taxon>
        <taxon>eudicotyledons</taxon>
        <taxon>Gunneridae</taxon>
        <taxon>Pentapetalae</taxon>
        <taxon>asterids</taxon>
        <taxon>campanulids</taxon>
        <taxon>Asterales</taxon>
        <taxon>Asteraceae</taxon>
        <taxon>Asteroideae</taxon>
        <taxon>Heliantheae alliance</taxon>
        <taxon>Heliantheae</taxon>
        <taxon>Ambrosia</taxon>
    </lineage>
</organism>
<comment type="caution">
    <text evidence="1">The sequence shown here is derived from an EMBL/GenBank/DDBJ whole genome shotgun (WGS) entry which is preliminary data.</text>
</comment>
<accession>A0AAD5CKN1</accession>
<reference evidence="1" key="1">
    <citation type="submission" date="2022-06" db="EMBL/GenBank/DDBJ databases">
        <title>Uncovering the hologenomic basis of an extraordinary plant invasion.</title>
        <authorList>
            <person name="Bieker V.C."/>
            <person name="Martin M.D."/>
            <person name="Gilbert T."/>
            <person name="Hodgins K."/>
            <person name="Battlay P."/>
            <person name="Petersen B."/>
            <person name="Wilson J."/>
        </authorList>
    </citation>
    <scope>NUCLEOTIDE SEQUENCE</scope>
    <source>
        <strain evidence="1">AA19_3_7</strain>
        <tissue evidence="1">Leaf</tissue>
    </source>
</reference>
<protein>
    <submittedName>
        <fullName evidence="1">Uncharacterized protein</fullName>
    </submittedName>
</protein>